<dbReference type="InterPro" id="IPR002110">
    <property type="entry name" value="Ankyrin_rpt"/>
</dbReference>
<evidence type="ECO:0000256" key="2">
    <source>
        <dbReference type="ARBA" id="ARBA00023043"/>
    </source>
</evidence>
<keyword evidence="2" id="KW-0040">ANK repeat</keyword>
<evidence type="ECO:0000256" key="1">
    <source>
        <dbReference type="ARBA" id="ARBA00022737"/>
    </source>
</evidence>
<dbReference type="Proteomes" id="UP000749559">
    <property type="component" value="Unassembled WGS sequence"/>
</dbReference>
<accession>A0A8J1TCV0</accession>
<proteinExistence type="predicted"/>
<reference evidence="3" key="1">
    <citation type="submission" date="2022-03" db="EMBL/GenBank/DDBJ databases">
        <authorList>
            <person name="Martin C."/>
        </authorList>
    </citation>
    <scope>NUCLEOTIDE SEQUENCE</scope>
</reference>
<dbReference type="PROSITE" id="PS50297">
    <property type="entry name" value="ANK_REP_REGION"/>
    <property type="match status" value="1"/>
</dbReference>
<dbReference type="PANTHER" id="PTHR24198:SF165">
    <property type="entry name" value="ANKYRIN REPEAT-CONTAINING PROTEIN-RELATED"/>
    <property type="match status" value="1"/>
</dbReference>
<dbReference type="PROSITE" id="PS50088">
    <property type="entry name" value="ANK_REPEAT"/>
    <property type="match status" value="1"/>
</dbReference>
<dbReference type="Pfam" id="PF12796">
    <property type="entry name" value="Ank_2"/>
    <property type="match status" value="2"/>
</dbReference>
<comment type="caution">
    <text evidence="3">The sequence shown here is derived from an EMBL/GenBank/DDBJ whole genome shotgun (WGS) entry which is preliminary data.</text>
</comment>
<dbReference type="Pfam" id="PF07525">
    <property type="entry name" value="SOCS_box"/>
    <property type="match status" value="1"/>
</dbReference>
<dbReference type="Gene3D" id="1.25.40.20">
    <property type="entry name" value="Ankyrin repeat-containing domain"/>
    <property type="match status" value="3"/>
</dbReference>
<dbReference type="InterPro" id="IPR001496">
    <property type="entry name" value="SOCS_box"/>
</dbReference>
<gene>
    <name evidence="3" type="ORF">OFUS_LOCUS23317</name>
</gene>
<organism evidence="3 4">
    <name type="scientific">Owenia fusiformis</name>
    <name type="common">Polychaete worm</name>
    <dbReference type="NCBI Taxonomy" id="6347"/>
    <lineage>
        <taxon>Eukaryota</taxon>
        <taxon>Metazoa</taxon>
        <taxon>Spiralia</taxon>
        <taxon>Lophotrochozoa</taxon>
        <taxon>Annelida</taxon>
        <taxon>Polychaeta</taxon>
        <taxon>Sedentaria</taxon>
        <taxon>Canalipalpata</taxon>
        <taxon>Sabellida</taxon>
        <taxon>Oweniida</taxon>
        <taxon>Oweniidae</taxon>
        <taxon>Owenia</taxon>
    </lineage>
</organism>
<dbReference type="InterPro" id="IPR036770">
    <property type="entry name" value="Ankyrin_rpt-contain_sf"/>
</dbReference>
<dbReference type="OrthoDB" id="3246549at2759"/>
<dbReference type="SUPFAM" id="SSF48403">
    <property type="entry name" value="Ankyrin repeat"/>
    <property type="match status" value="2"/>
</dbReference>
<dbReference type="SMART" id="SM00969">
    <property type="entry name" value="SOCS_box"/>
    <property type="match status" value="1"/>
</dbReference>
<dbReference type="Gene3D" id="1.10.750.20">
    <property type="entry name" value="SOCS box"/>
    <property type="match status" value="1"/>
</dbReference>
<keyword evidence="1" id="KW-0677">Repeat</keyword>
<name>A0A8J1TCV0_OWEFU</name>
<dbReference type="EMBL" id="CAIIXF020000011">
    <property type="protein sequence ID" value="CAH1799291.1"/>
    <property type="molecule type" value="Genomic_DNA"/>
</dbReference>
<dbReference type="SMART" id="SM00248">
    <property type="entry name" value="ANK"/>
    <property type="match status" value="8"/>
</dbReference>
<protein>
    <submittedName>
        <fullName evidence="3">Uncharacterized protein</fullName>
    </submittedName>
</protein>
<keyword evidence="4" id="KW-1185">Reference proteome</keyword>
<dbReference type="AlphaFoldDB" id="A0A8J1TCV0"/>
<evidence type="ECO:0000313" key="4">
    <source>
        <dbReference type="Proteomes" id="UP000749559"/>
    </source>
</evidence>
<dbReference type="CDD" id="cd03716">
    <property type="entry name" value="SOCS_ASB_like"/>
    <property type="match status" value="1"/>
</dbReference>
<evidence type="ECO:0000313" key="3">
    <source>
        <dbReference type="EMBL" id="CAH1799291.1"/>
    </source>
</evidence>
<dbReference type="PANTHER" id="PTHR24198">
    <property type="entry name" value="ANKYRIN REPEAT AND PROTEIN KINASE DOMAIN-CONTAINING PROTEIN"/>
    <property type="match status" value="1"/>
</dbReference>
<sequence>MEGRVPAYLVRGVMRVLTFLALLLQKARSWYTHIRQYFSPRTYLSPYFNPPPSEETRERIQSIFDILECEPDCDFVKIKRLLDDCPSHEALHEVVTDNGYNIFQEAVIRNNALLVKALIRKGFSVDQGRCSKPIHLACKLGHLDLVKILIENGAKTDIETGMCYPNSHLPHYQPRSKFQFMDKDIFDCDRDHMLPLLYAIQGNHVDIVRLLLENQETLQPVWLIQKYPLHYACHSGSFDCMKYLLEQCPTHLKLPDSRGLYPLHYSVQWTKQQVQYLIESNANVHVISNNGETALHSVFNTLKNPLEINRITKLLLGTGMEQDVNIKDRQGDLALHALVTHVNRRVSFFQPAKETPIVPLSQRTRFAEIQEDPLGQSEYQTEVLKALDTLLKYNCEANVQNKNGFTPLHKLLLVFNHLISNPREVYSKGRSFHDTFLVDFDILCKAVEILLTHGSDPNAMTMNGRPALTIILKGILNTDPALLPKYSAGFLRLIDTLCRHGADCNAMLASPSGIVALLARFGQRIVGPDGLRWTGNLKQLHASFLNDLLQLFLRHNLNPNCITNMTKKHLEGGSGNGLIEFVRLTQSIRTPSDLDIIYDWILTLLQWGANPDIEPYPSEPIICHSQSSIFLKPKGTQAVNHYMYDIQDFRSFFDGGHAERLLYLFYNVMDHEPLFQCLGTAKFMSRFDPHRAPNGQFMSILQGLSKEPRSLKQIARVSIYKAMGRRLATGVPQLHYPNPLKKYLLDVE</sequence>